<feature type="transmembrane region" description="Helical" evidence="1">
    <location>
        <begin position="27"/>
        <end position="46"/>
    </location>
</feature>
<dbReference type="Proteomes" id="UP000006878">
    <property type="component" value="Chromosome"/>
</dbReference>
<dbReference type="EMBL" id="FQ311875">
    <property type="protein sequence ID" value="CBT74893.1"/>
    <property type="molecule type" value="Genomic_DNA"/>
</dbReference>
<keyword evidence="1" id="KW-0472">Membrane</keyword>
<evidence type="ECO:0000313" key="2">
    <source>
        <dbReference type="EMBL" id="CBT74893.1"/>
    </source>
</evidence>
<dbReference type="Pfam" id="PF19650">
    <property type="entry name" value="DUF6153"/>
    <property type="match status" value="1"/>
</dbReference>
<protein>
    <submittedName>
        <fullName evidence="2">Conserved hypothetical membrane protein</fullName>
    </submittedName>
</protein>
<feature type="transmembrane region" description="Helical" evidence="1">
    <location>
        <begin position="100"/>
        <end position="118"/>
    </location>
</feature>
<gene>
    <name evidence="2" type="ordered locus">AARI_06700</name>
</gene>
<keyword evidence="1" id="KW-0812">Transmembrane</keyword>
<dbReference type="InterPro" id="IPR046151">
    <property type="entry name" value="DUF6153"/>
</dbReference>
<keyword evidence="3" id="KW-1185">Reference proteome</keyword>
<keyword evidence="1" id="KW-1133">Transmembrane helix</keyword>
<name>A0ABM9PUG6_GLUAR</name>
<accession>A0ABM9PUG6</accession>
<evidence type="ECO:0000256" key="1">
    <source>
        <dbReference type="SAM" id="Phobius"/>
    </source>
</evidence>
<organism evidence="2 3">
    <name type="scientific">Glutamicibacter arilaitensis (strain DSM 16368 / CIP 108037 / IAM 15318 / JCM 13566 / NCIMB 14258 / Re117)</name>
    <name type="common">Arthrobacter arilaitensis</name>
    <dbReference type="NCBI Taxonomy" id="861360"/>
    <lineage>
        <taxon>Bacteria</taxon>
        <taxon>Bacillati</taxon>
        <taxon>Actinomycetota</taxon>
        <taxon>Actinomycetes</taxon>
        <taxon>Micrococcales</taxon>
        <taxon>Micrococcaceae</taxon>
        <taxon>Glutamicibacter</taxon>
    </lineage>
</organism>
<proteinExistence type="predicted"/>
<evidence type="ECO:0000313" key="3">
    <source>
        <dbReference type="Proteomes" id="UP000006878"/>
    </source>
</evidence>
<reference evidence="3" key="2">
    <citation type="submission" date="2010-07" db="EMBL/GenBank/DDBJ databases">
        <title>Complete genome sequence of Arthrobacter arilaitensis (strain DSM 16368 / CIP 108037 / JCM 13566 / Re117).</title>
        <authorList>
            <person name="Genoscope."/>
        </authorList>
    </citation>
    <scope>NUCLEOTIDE SEQUENCE [LARGE SCALE GENOMIC DNA]</scope>
    <source>
        <strain evidence="3">DSM 16368 / CIP 108037 / IAM 15318 / JCM 13566 / Re117</strain>
    </source>
</reference>
<sequence length="157" mass="16464">MNQVMTPRRFLSLLVPASGNPAGRRPVILMLGLAGIILGILGMHVLGASHQAPDTAGLSAASAHQAVSHDHGPAVMATDGTVGGEADSTCYGPCNGEHHLMAAMCVLIVIVLAVLWFLPKRWFIIPGKGLRAPPVMPAPANRLPWTPSLIELSISRT</sequence>
<reference evidence="3" key="1">
    <citation type="journal article" date="2010" name="PLoS ONE">
        <title>The Arthrobacter arilaitensis Re117 genome sequence reveals its genetic adaptation to the surface of cheese.</title>
        <authorList>
            <person name="Monnet C."/>
            <person name="Loux V."/>
            <person name="Gibrat J.F."/>
            <person name="Spinnler E."/>
            <person name="Barbe V."/>
            <person name="Vacherie B."/>
            <person name="Gavory F."/>
            <person name="Gourbeyre E."/>
            <person name="Siguier P."/>
            <person name="Chandler M."/>
            <person name="Elleuch R."/>
            <person name="Irlinger F."/>
            <person name="Vallaeys T."/>
        </authorList>
    </citation>
    <scope>NUCLEOTIDE SEQUENCE</scope>
    <source>
        <strain evidence="3">DSM 16368 / CIP 108037 / IAM 15318 / JCM 13566 / Re117</strain>
    </source>
</reference>